<dbReference type="Proteomes" id="UP000189628">
    <property type="component" value="Chromosome"/>
</dbReference>
<organism evidence="1 2">
    <name type="scientific">blood disease bacterium A2-HR MARDI</name>
    <dbReference type="NCBI Taxonomy" id="1944648"/>
    <lineage>
        <taxon>Bacteria</taxon>
        <taxon>Pseudomonadati</taxon>
        <taxon>Pseudomonadota</taxon>
        <taxon>Betaproteobacteria</taxon>
        <taxon>Burkholderiales</taxon>
        <taxon>Burkholderiaceae</taxon>
        <taxon>Ralstonia</taxon>
        <taxon>Ralstonia solanacearum species complex</taxon>
    </lineage>
</organism>
<dbReference type="EMBL" id="CP019911">
    <property type="protein sequence ID" value="AQW30957.1"/>
    <property type="molecule type" value="Genomic_DNA"/>
</dbReference>
<evidence type="ECO:0000313" key="1">
    <source>
        <dbReference type="EMBL" id="AQW30957.1"/>
    </source>
</evidence>
<sequence length="90" mass="10166">METCPASTYKGYDIYPLILRFDPPREWYERRPDRSYSASVMICDEGISPSARNARVYGVRVEQWDSVDCAKRAAIKTAEDIIDGVVAAVC</sequence>
<gene>
    <name evidence="1" type="ORF">B0B51_14005</name>
</gene>
<protein>
    <submittedName>
        <fullName evidence="1">Uncharacterized protein</fullName>
    </submittedName>
</protein>
<reference evidence="1 2" key="1">
    <citation type="submission" date="2017-02" db="EMBL/GenBank/DDBJ databases">
        <title>Blood Disease Bacterium A2-HR MARDI.</title>
        <authorList>
            <person name="Badrun R."/>
            <person name="Abu Bakar N."/>
            <person name="Laboh R."/>
        </authorList>
    </citation>
    <scope>NUCLEOTIDE SEQUENCE [LARGE SCALE GENOMIC DNA]</scope>
    <source>
        <strain evidence="1 2">A2-HR MARDI</strain>
    </source>
</reference>
<accession>A0A1U9VLB2</accession>
<dbReference type="RefSeq" id="WP_013211524.1">
    <property type="nucleotide sequence ID" value="NZ_CP019911.1"/>
</dbReference>
<name>A0A1U9VLB2_9RALS</name>
<evidence type="ECO:0000313" key="2">
    <source>
        <dbReference type="Proteomes" id="UP000189628"/>
    </source>
</evidence>
<dbReference type="AlphaFoldDB" id="A0A1U9VLB2"/>
<proteinExistence type="predicted"/>